<gene>
    <name evidence="2" type="ORF">Pcinc_003077</name>
</gene>
<comment type="caution">
    <text evidence="2">The sequence shown here is derived from an EMBL/GenBank/DDBJ whole genome shotgun (WGS) entry which is preliminary data.</text>
</comment>
<reference evidence="2" key="1">
    <citation type="submission" date="2023-10" db="EMBL/GenBank/DDBJ databases">
        <title>Genome assemblies of two species of porcelain crab, Petrolisthes cinctipes and Petrolisthes manimaculis (Anomura: Porcellanidae).</title>
        <authorList>
            <person name="Angst P."/>
        </authorList>
    </citation>
    <scope>NUCLEOTIDE SEQUENCE</scope>
    <source>
        <strain evidence="2">PB745_01</strain>
        <tissue evidence="2">Gill</tissue>
    </source>
</reference>
<proteinExistence type="predicted"/>
<name>A0AAE1GHC9_PETCI</name>
<evidence type="ECO:0000256" key="1">
    <source>
        <dbReference type="SAM" id="MobiDB-lite"/>
    </source>
</evidence>
<dbReference type="Proteomes" id="UP001286313">
    <property type="component" value="Unassembled WGS sequence"/>
</dbReference>
<sequence>MMDLEGDLTDSSVDEEYSQIKYVKARLAKGDLSSEEEEAVMSPLRGKKQFVKKREQEEEEESAEECGLISHDDNDCEGEVAGVGEPQSTHCK</sequence>
<accession>A0AAE1GHC9</accession>
<protein>
    <submittedName>
        <fullName evidence="2">Uncharacterized protein</fullName>
    </submittedName>
</protein>
<evidence type="ECO:0000313" key="3">
    <source>
        <dbReference type="Proteomes" id="UP001286313"/>
    </source>
</evidence>
<dbReference type="AlphaFoldDB" id="A0AAE1GHC9"/>
<evidence type="ECO:0000313" key="2">
    <source>
        <dbReference type="EMBL" id="KAK3893084.1"/>
    </source>
</evidence>
<dbReference type="EMBL" id="JAWQEG010000230">
    <property type="protein sequence ID" value="KAK3893084.1"/>
    <property type="molecule type" value="Genomic_DNA"/>
</dbReference>
<feature type="region of interest" description="Disordered" evidence="1">
    <location>
        <begin position="49"/>
        <end position="92"/>
    </location>
</feature>
<organism evidence="2 3">
    <name type="scientific">Petrolisthes cinctipes</name>
    <name type="common">Flat porcelain crab</name>
    <dbReference type="NCBI Taxonomy" id="88211"/>
    <lineage>
        <taxon>Eukaryota</taxon>
        <taxon>Metazoa</taxon>
        <taxon>Ecdysozoa</taxon>
        <taxon>Arthropoda</taxon>
        <taxon>Crustacea</taxon>
        <taxon>Multicrustacea</taxon>
        <taxon>Malacostraca</taxon>
        <taxon>Eumalacostraca</taxon>
        <taxon>Eucarida</taxon>
        <taxon>Decapoda</taxon>
        <taxon>Pleocyemata</taxon>
        <taxon>Anomura</taxon>
        <taxon>Galatheoidea</taxon>
        <taxon>Porcellanidae</taxon>
        <taxon>Petrolisthes</taxon>
    </lineage>
</organism>
<keyword evidence="3" id="KW-1185">Reference proteome</keyword>